<accession>A0A820PQU3</accession>
<dbReference type="SMART" id="SM00320">
    <property type="entry name" value="WD40"/>
    <property type="match status" value="4"/>
</dbReference>
<evidence type="ECO:0000259" key="6">
    <source>
        <dbReference type="Pfam" id="PF06119"/>
    </source>
</evidence>
<evidence type="ECO:0000259" key="7">
    <source>
        <dbReference type="Pfam" id="PF23138"/>
    </source>
</evidence>
<comment type="caution">
    <text evidence="8">The sequence shown here is derived from an EMBL/GenBank/DDBJ whole genome shotgun (WGS) entry which is preliminary data.</text>
</comment>
<evidence type="ECO:0000313" key="9">
    <source>
        <dbReference type="Proteomes" id="UP000663851"/>
    </source>
</evidence>
<dbReference type="Pfam" id="PF23138">
    <property type="entry name" value="CTLH_Armc9"/>
    <property type="match status" value="1"/>
</dbReference>
<evidence type="ECO:0000313" key="8">
    <source>
        <dbReference type="EMBL" id="CAF4410147.1"/>
    </source>
</evidence>
<dbReference type="InterPro" id="IPR001680">
    <property type="entry name" value="WD40_rpt"/>
</dbReference>
<dbReference type="Gene3D" id="2.130.10.10">
    <property type="entry name" value="YVTN repeat-like/Quinoprotein amine dehydrogenase"/>
    <property type="match status" value="1"/>
</dbReference>
<dbReference type="EMBL" id="CAJOBO010001799">
    <property type="protein sequence ID" value="CAF4410147.1"/>
    <property type="molecule type" value="Genomic_DNA"/>
</dbReference>
<evidence type="ECO:0000256" key="2">
    <source>
        <dbReference type="ARBA" id="ARBA00004414"/>
    </source>
</evidence>
<dbReference type="GO" id="GO:0007160">
    <property type="term" value="P:cell-matrix adhesion"/>
    <property type="evidence" value="ECO:0007669"/>
    <property type="project" value="InterPro"/>
</dbReference>
<evidence type="ECO:0000256" key="4">
    <source>
        <dbReference type="ARBA" id="ARBA00021116"/>
    </source>
</evidence>
<sequence length="811" mass="91931">MASSFSFVDDLIRDYLNYRGLTSTLRTFDNEIGKIPIGQFRADRIIEQLTIYIHQFDINNLIDYWTQLEQRLLSTLIIRSQHQTNVLTKTRTNLYRCYLIHAIQSSKTDKINEFFDRLAKTLQQSNEWTKEWFALPFIKNPEENPTFQLYFSKQWNDLFWISLQNFLSTAFYHMIPPKICSMEENNSQQYGNLISQQTTNLKSLLPPSARIDPSVTPFAEVLDEIQISPSTSGTEQQRQTNPTIISKFRSNFLPNTKQLTSRTKLSLLGATSKLSVSQPSSESTTGNQILLSTDDTTIPRIPLSPMATSPVTPTRPKAATLVQDDANIDVNEEKLIHLAELKHHSSTIIDCKLNMDGTLYSTLDIQSQVKIWSTIEEFDIVTSLISRSASFQCQAFNIHEPLLYLGTSMSTIKILHTTEKRIINEAIVDKDYPRVMNIYPHPNLNRLFVSSASPSRLNTTDNIRVRSGRVSIVDLNTWSIERVLTDNDDNFVTCMAVHSERELFILGFNDGKLALYDVRSNTLVHQKQQHSRMIQDIRILGDNLYSIGNDNIIIQSNLSSFDQSIQSYELPYSAVGPFPTSVSTYSNDNSSPSLQRTLTSLSNANYFPIGNVFDIDPYDSDRLITCSPTNGRFYRLSISDEDTKLQFPSNVNSSVQNSEKSFPTLCVNWNKERDVCMTANTNGTIQLYRRINKPDVHGLILFGNVTYNLPHQPPGLFPLRDFAIITTNGLYLFTIFTYNQLPWSAGAWGGFPQVGFNAGDQVKFFTLVKSFTSDVIDIVSESNIGVAGQFIFHTTDPVNDVQCNTTQGLQA</sequence>
<dbReference type="Pfam" id="PF06119">
    <property type="entry name" value="NIDO"/>
    <property type="match status" value="1"/>
</dbReference>
<feature type="domain" description="NIDO" evidence="6">
    <location>
        <begin position="723"/>
        <end position="794"/>
    </location>
</feature>
<dbReference type="GO" id="GO:0045022">
    <property type="term" value="P:early endosome to late endosome transport"/>
    <property type="evidence" value="ECO:0007669"/>
    <property type="project" value="InterPro"/>
</dbReference>
<evidence type="ECO:0000256" key="5">
    <source>
        <dbReference type="ARBA" id="ARBA00022753"/>
    </source>
</evidence>
<dbReference type="GO" id="GO:0141039">
    <property type="term" value="F:phosphatidylinositol 3-kinase inhibitor activity"/>
    <property type="evidence" value="ECO:0007669"/>
    <property type="project" value="InterPro"/>
</dbReference>
<gene>
    <name evidence="8" type="ORF">HFQ381_LOCUS20748</name>
</gene>
<evidence type="ECO:0000256" key="3">
    <source>
        <dbReference type="ARBA" id="ARBA00006128"/>
    </source>
</evidence>
<dbReference type="GO" id="GO:0051898">
    <property type="term" value="P:negative regulation of phosphatidylinositol 3-kinase/protein kinase B signal transduction"/>
    <property type="evidence" value="ECO:0007669"/>
    <property type="project" value="InterPro"/>
</dbReference>
<dbReference type="GO" id="GO:0031901">
    <property type="term" value="C:early endosome membrane"/>
    <property type="evidence" value="ECO:0007669"/>
    <property type="project" value="UniProtKB-SubCell"/>
</dbReference>
<comment type="similarity">
    <text evidence="3">Belongs to the WD repeat WDR91 family.</text>
</comment>
<dbReference type="InterPro" id="IPR003886">
    <property type="entry name" value="NIDO_dom"/>
</dbReference>
<dbReference type="PANTHER" id="PTHR13083:SF3">
    <property type="entry name" value="WD REPEAT-CONTAINING PROTEIN 91"/>
    <property type="match status" value="1"/>
</dbReference>
<protein>
    <recommendedName>
        <fullName evidence="4">WD repeat-containing protein 91</fullName>
    </recommendedName>
</protein>
<proteinExistence type="inferred from homology"/>
<dbReference type="AlphaFoldDB" id="A0A820PQU3"/>
<dbReference type="InterPro" id="IPR036322">
    <property type="entry name" value="WD40_repeat_dom_sf"/>
</dbReference>
<organism evidence="8 9">
    <name type="scientific">Rotaria socialis</name>
    <dbReference type="NCBI Taxonomy" id="392032"/>
    <lineage>
        <taxon>Eukaryota</taxon>
        <taxon>Metazoa</taxon>
        <taxon>Spiralia</taxon>
        <taxon>Gnathifera</taxon>
        <taxon>Rotifera</taxon>
        <taxon>Eurotatoria</taxon>
        <taxon>Bdelloidea</taxon>
        <taxon>Philodinida</taxon>
        <taxon>Philodinidae</taxon>
        <taxon>Rotaria</taxon>
    </lineage>
</organism>
<reference evidence="8" key="1">
    <citation type="submission" date="2021-02" db="EMBL/GenBank/DDBJ databases">
        <authorList>
            <person name="Nowell W R."/>
        </authorList>
    </citation>
    <scope>NUCLEOTIDE SEQUENCE</scope>
</reference>
<feature type="domain" description="ARMC9 CTLH-like" evidence="7">
    <location>
        <begin position="50"/>
        <end position="171"/>
    </location>
</feature>
<dbReference type="SUPFAM" id="SSF50978">
    <property type="entry name" value="WD40 repeat-like"/>
    <property type="match status" value="1"/>
</dbReference>
<name>A0A820PQU3_9BILA</name>
<dbReference type="InterPro" id="IPR056327">
    <property type="entry name" value="ARMC9_CTLH-like_dom"/>
</dbReference>
<dbReference type="InterPro" id="IPR015943">
    <property type="entry name" value="WD40/YVTN_repeat-like_dom_sf"/>
</dbReference>
<dbReference type="GO" id="GO:0031902">
    <property type="term" value="C:late endosome membrane"/>
    <property type="evidence" value="ECO:0007669"/>
    <property type="project" value="UniProtKB-SubCell"/>
</dbReference>
<evidence type="ECO:0000256" key="1">
    <source>
        <dbReference type="ARBA" id="ARBA00004220"/>
    </source>
</evidence>
<dbReference type="Proteomes" id="UP000663851">
    <property type="component" value="Unassembled WGS sequence"/>
</dbReference>
<comment type="subcellular location">
    <subcellularLocation>
        <location evidence="1">Early endosome membrane</location>
        <topology evidence="1">Peripheral membrane protein</topology>
    </subcellularLocation>
    <subcellularLocation>
        <location evidence="2">Late endosome membrane</location>
    </subcellularLocation>
</comment>
<dbReference type="InterPro" id="IPR039724">
    <property type="entry name" value="WDR91"/>
</dbReference>
<keyword evidence="5" id="KW-0967">Endosome</keyword>
<dbReference type="PANTHER" id="PTHR13083">
    <property type="entry name" value="WD REPEAT-CONTAINING PROTEIN 91"/>
    <property type="match status" value="1"/>
</dbReference>